<dbReference type="SUPFAM" id="SSF56436">
    <property type="entry name" value="C-type lectin-like"/>
    <property type="match status" value="1"/>
</dbReference>
<sequence>MGTKLTGVASAVESQWIVGRVKADVKALNNWEGYWIDGERNTSTSDFVWTDGYTTGNSALDSSNAEFSYKDHLWTEDENCLIAAKFPNSQTINDVSCNNAIGVWGAVCGYQLN</sequence>
<dbReference type="AlphaFoldDB" id="A0A2G5V8J5"/>
<dbReference type="InterPro" id="IPR016186">
    <property type="entry name" value="C-type_lectin-like/link_sf"/>
</dbReference>
<evidence type="ECO:0000313" key="3">
    <source>
        <dbReference type="Proteomes" id="UP000230233"/>
    </source>
</evidence>
<evidence type="ECO:0000259" key="1">
    <source>
        <dbReference type="Pfam" id="PF00059"/>
    </source>
</evidence>
<comment type="caution">
    <text evidence="2">The sequence shown here is derived from an EMBL/GenBank/DDBJ whole genome shotgun (WGS) entry which is preliminary data.</text>
</comment>
<protein>
    <recommendedName>
        <fullName evidence="1">C-type lectin domain-containing protein</fullName>
    </recommendedName>
</protein>
<dbReference type="OrthoDB" id="5874563at2759"/>
<dbReference type="Proteomes" id="UP000230233">
    <property type="component" value="Chromosome II"/>
</dbReference>
<feature type="domain" description="C-type lectin" evidence="1">
    <location>
        <begin position="2"/>
        <end position="100"/>
    </location>
</feature>
<keyword evidence="3" id="KW-1185">Reference proteome</keyword>
<dbReference type="Gene3D" id="3.10.100.10">
    <property type="entry name" value="Mannose-Binding Protein A, subunit A"/>
    <property type="match status" value="1"/>
</dbReference>
<accession>A0A2G5V8J5</accession>
<dbReference type="EMBL" id="PDUG01000002">
    <property type="protein sequence ID" value="PIC47846.1"/>
    <property type="molecule type" value="Genomic_DNA"/>
</dbReference>
<reference evidence="3" key="1">
    <citation type="submission" date="2017-10" db="EMBL/GenBank/DDBJ databases">
        <title>Rapid genome shrinkage in a self-fertile nematode reveals novel sperm competition proteins.</title>
        <authorList>
            <person name="Yin D."/>
            <person name="Schwarz E.M."/>
            <person name="Thomas C.G."/>
            <person name="Felde R.L."/>
            <person name="Korf I.F."/>
            <person name="Cutter A.D."/>
            <person name="Schartner C.M."/>
            <person name="Ralston E.J."/>
            <person name="Meyer B.J."/>
            <person name="Haag E.S."/>
        </authorList>
    </citation>
    <scope>NUCLEOTIDE SEQUENCE [LARGE SCALE GENOMIC DNA]</scope>
    <source>
        <strain evidence="3">JU1422</strain>
    </source>
</reference>
<dbReference type="InterPro" id="IPR016187">
    <property type="entry name" value="CTDL_fold"/>
</dbReference>
<dbReference type="InterPro" id="IPR001304">
    <property type="entry name" value="C-type_lectin-like"/>
</dbReference>
<dbReference type="Pfam" id="PF00059">
    <property type="entry name" value="Lectin_C"/>
    <property type="match status" value="1"/>
</dbReference>
<evidence type="ECO:0000313" key="2">
    <source>
        <dbReference type="EMBL" id="PIC47846.1"/>
    </source>
</evidence>
<name>A0A2G5V8J5_9PELO</name>
<organism evidence="2 3">
    <name type="scientific">Caenorhabditis nigoni</name>
    <dbReference type="NCBI Taxonomy" id="1611254"/>
    <lineage>
        <taxon>Eukaryota</taxon>
        <taxon>Metazoa</taxon>
        <taxon>Ecdysozoa</taxon>
        <taxon>Nematoda</taxon>
        <taxon>Chromadorea</taxon>
        <taxon>Rhabditida</taxon>
        <taxon>Rhabditina</taxon>
        <taxon>Rhabditomorpha</taxon>
        <taxon>Rhabditoidea</taxon>
        <taxon>Rhabditidae</taxon>
        <taxon>Peloderinae</taxon>
        <taxon>Caenorhabditis</taxon>
    </lineage>
</organism>
<dbReference type="CDD" id="cd00037">
    <property type="entry name" value="CLECT"/>
    <property type="match status" value="1"/>
</dbReference>
<proteinExistence type="predicted"/>
<gene>
    <name evidence="2" type="primary">Cnig_chr_II.g7049</name>
    <name evidence="2" type="ORF">B9Z55_007049</name>
</gene>